<comment type="caution">
    <text evidence="2">The sequence shown here is derived from an EMBL/GenBank/DDBJ whole genome shotgun (WGS) entry which is preliminary data.</text>
</comment>
<evidence type="ECO:0000256" key="1">
    <source>
        <dbReference type="SAM" id="Phobius"/>
    </source>
</evidence>
<protein>
    <recommendedName>
        <fullName evidence="4">DUF2946 domain-containing protein</fullName>
    </recommendedName>
</protein>
<dbReference type="EMBL" id="BJYT01000008">
    <property type="protein sequence ID" value="GEO10024.1"/>
    <property type="molecule type" value="Genomic_DNA"/>
</dbReference>
<dbReference type="AlphaFoldDB" id="A0A512BDK6"/>
<accession>A0A512BDK6</accession>
<gene>
    <name evidence="2" type="ORF">SAE01_25200</name>
</gene>
<evidence type="ECO:0000313" key="2">
    <source>
        <dbReference type="EMBL" id="GEO10024.1"/>
    </source>
</evidence>
<proteinExistence type="predicted"/>
<organism evidence="2 3">
    <name type="scientific">Segetibacter aerophilus</name>
    <dbReference type="NCBI Taxonomy" id="670293"/>
    <lineage>
        <taxon>Bacteria</taxon>
        <taxon>Pseudomonadati</taxon>
        <taxon>Bacteroidota</taxon>
        <taxon>Chitinophagia</taxon>
        <taxon>Chitinophagales</taxon>
        <taxon>Chitinophagaceae</taxon>
        <taxon>Segetibacter</taxon>
    </lineage>
</organism>
<keyword evidence="1" id="KW-0472">Membrane</keyword>
<keyword evidence="3" id="KW-1185">Reference proteome</keyword>
<dbReference type="Proteomes" id="UP000321513">
    <property type="component" value="Unassembled WGS sequence"/>
</dbReference>
<keyword evidence="1" id="KW-0812">Transmembrane</keyword>
<reference evidence="2 3" key="1">
    <citation type="submission" date="2019-07" db="EMBL/GenBank/DDBJ databases">
        <title>Whole genome shotgun sequence of Segetibacter aerophilus NBRC 106135.</title>
        <authorList>
            <person name="Hosoyama A."/>
            <person name="Uohara A."/>
            <person name="Ohji S."/>
            <person name="Ichikawa N."/>
        </authorList>
    </citation>
    <scope>NUCLEOTIDE SEQUENCE [LARGE SCALE GENOMIC DNA]</scope>
    <source>
        <strain evidence="2 3">NBRC 106135</strain>
    </source>
</reference>
<dbReference type="RefSeq" id="WP_147204136.1">
    <property type="nucleotide sequence ID" value="NZ_BJYT01000008.1"/>
</dbReference>
<evidence type="ECO:0000313" key="3">
    <source>
        <dbReference type="Proteomes" id="UP000321513"/>
    </source>
</evidence>
<evidence type="ECO:0008006" key="4">
    <source>
        <dbReference type="Google" id="ProtNLM"/>
    </source>
</evidence>
<name>A0A512BDK6_9BACT</name>
<keyword evidence="1" id="KW-1133">Transmembrane helix</keyword>
<sequence>MQKGQTILRKAVNILLICILALSITPATVFHNLFLDHTDYAVAHNHTHESELAQAGINCHFDCFVCQTPFVSLITPSSPGIQTFHFTFVDPGVESFYSQHHFFAELRGPPAIA</sequence>
<feature type="transmembrane region" description="Helical" evidence="1">
    <location>
        <begin position="12"/>
        <end position="34"/>
    </location>
</feature>